<dbReference type="GO" id="GO:0005737">
    <property type="term" value="C:cytoplasm"/>
    <property type="evidence" value="ECO:0007669"/>
    <property type="project" value="TreeGrafter"/>
</dbReference>
<dbReference type="InterPro" id="IPR011025">
    <property type="entry name" value="GproteinA_insert"/>
</dbReference>
<dbReference type="InterPro" id="IPR027417">
    <property type="entry name" value="P-loop_NTPase"/>
</dbReference>
<dbReference type="GO" id="GO:0007188">
    <property type="term" value="P:adenylate cyclase-modulating G protein-coupled receptor signaling pathway"/>
    <property type="evidence" value="ECO:0007669"/>
    <property type="project" value="TreeGrafter"/>
</dbReference>
<dbReference type="EMBL" id="KB822706">
    <property type="protein sequence ID" value="ETI22581.1"/>
    <property type="molecule type" value="Genomic_DNA"/>
</dbReference>
<dbReference type="PANTHER" id="PTHR10218:SF302">
    <property type="entry name" value="GUANINE NUCLEOTIDE-BINDING PROTEIN ALPHA-5 SUBUNIT"/>
    <property type="match status" value="1"/>
</dbReference>
<keyword evidence="5" id="KW-0460">Magnesium</keyword>
<gene>
    <name evidence="6" type="ORF">G647_06657</name>
</gene>
<evidence type="ECO:0000313" key="6">
    <source>
        <dbReference type="EMBL" id="ETI22581.1"/>
    </source>
</evidence>
<dbReference type="GO" id="GO:0003924">
    <property type="term" value="F:GTPase activity"/>
    <property type="evidence" value="ECO:0007669"/>
    <property type="project" value="InterPro"/>
</dbReference>
<dbReference type="VEuPathDB" id="FungiDB:G647_06657"/>
<dbReference type="GO" id="GO:0031683">
    <property type="term" value="F:G-protein beta/gamma-subunit complex binding"/>
    <property type="evidence" value="ECO:0007669"/>
    <property type="project" value="InterPro"/>
</dbReference>
<keyword evidence="1 5" id="KW-0479">Metal-binding</keyword>
<dbReference type="AlphaFoldDB" id="V9D7F1"/>
<dbReference type="GO" id="GO:0001664">
    <property type="term" value="F:G protein-coupled receptor binding"/>
    <property type="evidence" value="ECO:0007669"/>
    <property type="project" value="TreeGrafter"/>
</dbReference>
<name>V9D7F1_9EURO</name>
<dbReference type="Gene3D" id="1.10.400.10">
    <property type="entry name" value="GI Alpha 1, domain 2-like"/>
    <property type="match status" value="1"/>
</dbReference>
<organism evidence="6 7">
    <name type="scientific">Cladophialophora carrionii CBS 160.54</name>
    <dbReference type="NCBI Taxonomy" id="1279043"/>
    <lineage>
        <taxon>Eukaryota</taxon>
        <taxon>Fungi</taxon>
        <taxon>Dikarya</taxon>
        <taxon>Ascomycota</taxon>
        <taxon>Pezizomycotina</taxon>
        <taxon>Eurotiomycetes</taxon>
        <taxon>Chaetothyriomycetidae</taxon>
        <taxon>Chaetothyriales</taxon>
        <taxon>Herpotrichiellaceae</taxon>
        <taxon>Cladophialophora</taxon>
    </lineage>
</organism>
<dbReference type="InterPro" id="IPR001019">
    <property type="entry name" value="Gprotein_alpha_su"/>
</dbReference>
<dbReference type="PROSITE" id="PS51882">
    <property type="entry name" value="G_ALPHA"/>
    <property type="match status" value="1"/>
</dbReference>
<dbReference type="GO" id="GO:0046872">
    <property type="term" value="F:metal ion binding"/>
    <property type="evidence" value="ECO:0007669"/>
    <property type="project" value="UniProtKB-KW"/>
</dbReference>
<evidence type="ECO:0000256" key="4">
    <source>
        <dbReference type="ARBA" id="ARBA00023224"/>
    </source>
</evidence>
<dbReference type="GO" id="GO:0005525">
    <property type="term" value="F:GTP binding"/>
    <property type="evidence" value="ECO:0007669"/>
    <property type="project" value="UniProtKB-KW"/>
</dbReference>
<feature type="binding site" evidence="5">
    <location>
        <position position="302"/>
    </location>
    <ligand>
        <name>Mg(2+)</name>
        <dbReference type="ChEBI" id="CHEBI:18420"/>
    </ligand>
</feature>
<evidence type="ECO:0000313" key="7">
    <source>
        <dbReference type="Proteomes" id="UP000030678"/>
    </source>
</evidence>
<keyword evidence="3" id="KW-0342">GTP-binding</keyword>
<sequence>MDPVSGALGVVAGVTSIVSVIGKSVAALNQLRQKYRDAELNITLLTGQLRIVQRALLQVQGWAESLQGDSQYYQLLIDLGDAVTHCKLLVEYIHNQISKFQWGDDALLGPGSKVIYLLEDQATKDCLTRLDHHINALNLCLTATQWYVSVPSPEEAVADRSSRTPHDQELLLHRKASRKVFDRARDDATSLIGFRDSASFATLRTNLSTDTKLSRTFDFDGLLLRHKIYQNTFRSMLRRANSPTEERIVERGQRRALSDTPVLQLKSTARDSAKIDLALKADARKLSKEVKILAVGDKHGRSSIVKQMRQRYGQPFSDAEIEDYRKSITSLAIKALVAVLDYVTDLGNGFVRQASRDHADIILAFAKSGAPDWRISPEVAASVKHIWNNWHVQQAFSAMRQDGQTAFYLSAIERICRPDYTPSQIDIIRAPENFETMRETELIMPSSTLRVVELREQHAIKILSQFADVQFCLFPIDLTCYDRYHDDANQTNELRERLSYLKAICQSKYFTKSIILLVLTNATAFRDRIAVSPMKTHFDDYAAGNDFNAATKYILKKCRQVNRVELPLFWHIHDLNDGEAEAIDQFFRQSAASITAVSWLRDIGLGAT</sequence>
<reference evidence="6 7" key="1">
    <citation type="submission" date="2013-03" db="EMBL/GenBank/DDBJ databases">
        <title>The Genome Sequence of Cladophialophora carrionii CBS 160.54.</title>
        <authorList>
            <consortium name="The Broad Institute Genomics Platform"/>
            <person name="Cuomo C."/>
            <person name="de Hoog S."/>
            <person name="Gorbushina A."/>
            <person name="Walker B."/>
            <person name="Young S.K."/>
            <person name="Zeng Q."/>
            <person name="Gargeya S."/>
            <person name="Fitzgerald M."/>
            <person name="Haas B."/>
            <person name="Abouelleil A."/>
            <person name="Allen A.W."/>
            <person name="Alvarado L."/>
            <person name="Arachchi H.M."/>
            <person name="Berlin A.M."/>
            <person name="Chapman S.B."/>
            <person name="Gainer-Dewar J."/>
            <person name="Goldberg J."/>
            <person name="Griggs A."/>
            <person name="Gujja S."/>
            <person name="Hansen M."/>
            <person name="Howarth C."/>
            <person name="Imamovic A."/>
            <person name="Ireland A."/>
            <person name="Larimer J."/>
            <person name="McCowan C."/>
            <person name="Murphy C."/>
            <person name="Pearson M."/>
            <person name="Poon T.W."/>
            <person name="Priest M."/>
            <person name="Roberts A."/>
            <person name="Saif S."/>
            <person name="Shea T."/>
            <person name="Sisk P."/>
            <person name="Sykes S."/>
            <person name="Wortman J."/>
            <person name="Nusbaum C."/>
            <person name="Birren B."/>
        </authorList>
    </citation>
    <scope>NUCLEOTIDE SEQUENCE [LARGE SCALE GENOMIC DNA]</scope>
    <source>
        <strain evidence="6 7">CBS 160.54</strain>
    </source>
</reference>
<protein>
    <submittedName>
        <fullName evidence="6">Uncharacterized protein</fullName>
    </submittedName>
</protein>
<dbReference type="SUPFAM" id="SSF52540">
    <property type="entry name" value="P-loop containing nucleoside triphosphate hydrolases"/>
    <property type="match status" value="1"/>
</dbReference>
<proteinExistence type="predicted"/>
<evidence type="ECO:0000256" key="3">
    <source>
        <dbReference type="ARBA" id="ARBA00023134"/>
    </source>
</evidence>
<dbReference type="SMART" id="SM00275">
    <property type="entry name" value="G_alpha"/>
    <property type="match status" value="1"/>
</dbReference>
<keyword evidence="4" id="KW-0807">Transducer</keyword>
<dbReference type="SUPFAM" id="SSF47895">
    <property type="entry name" value="Transducin (alpha subunit), insertion domain"/>
    <property type="match status" value="1"/>
</dbReference>
<dbReference type="HOGENOM" id="CLU_030275_0_0_1"/>
<keyword evidence="2" id="KW-0547">Nucleotide-binding</keyword>
<evidence type="ECO:0000256" key="5">
    <source>
        <dbReference type="PIRSR" id="PIRSR601019-2"/>
    </source>
</evidence>
<dbReference type="Pfam" id="PF00503">
    <property type="entry name" value="G-alpha"/>
    <property type="match status" value="1"/>
</dbReference>
<dbReference type="Gene3D" id="3.40.50.300">
    <property type="entry name" value="P-loop containing nucleotide triphosphate hydrolases"/>
    <property type="match status" value="1"/>
</dbReference>
<evidence type="ECO:0000256" key="2">
    <source>
        <dbReference type="ARBA" id="ARBA00022741"/>
    </source>
</evidence>
<accession>V9D7F1</accession>
<dbReference type="PANTHER" id="PTHR10218">
    <property type="entry name" value="GTP-BINDING PROTEIN ALPHA SUBUNIT"/>
    <property type="match status" value="1"/>
</dbReference>
<evidence type="ECO:0000256" key="1">
    <source>
        <dbReference type="ARBA" id="ARBA00022723"/>
    </source>
</evidence>
<dbReference type="OrthoDB" id="5817230at2759"/>
<dbReference type="GO" id="GO:0005834">
    <property type="term" value="C:heterotrimeric G-protein complex"/>
    <property type="evidence" value="ECO:0007669"/>
    <property type="project" value="TreeGrafter"/>
</dbReference>
<dbReference type="GeneID" id="19985150"/>
<dbReference type="RefSeq" id="XP_008729198.1">
    <property type="nucleotide sequence ID" value="XM_008730976.1"/>
</dbReference>
<dbReference type="Proteomes" id="UP000030678">
    <property type="component" value="Unassembled WGS sequence"/>
</dbReference>